<reference evidence="2" key="1">
    <citation type="submission" date="2016-10" db="EMBL/GenBank/DDBJ databases">
        <authorList>
            <person name="Varghese N."/>
            <person name="Submissions S."/>
        </authorList>
    </citation>
    <scope>NUCLEOTIDE SEQUENCE [LARGE SCALE GENOMIC DNA]</scope>
    <source>
        <strain evidence="2">Gh-67</strain>
    </source>
</reference>
<dbReference type="STRING" id="551996.SAMN05192573_102383"/>
<keyword evidence="2" id="KW-1185">Reference proteome</keyword>
<protein>
    <submittedName>
        <fullName evidence="1">Uncharacterized protein</fullName>
    </submittedName>
</protein>
<dbReference type="AlphaFoldDB" id="A0A1G7RWG0"/>
<dbReference type="Proteomes" id="UP000199705">
    <property type="component" value="Unassembled WGS sequence"/>
</dbReference>
<accession>A0A1G7RWG0</accession>
<dbReference type="EMBL" id="FNCG01000002">
    <property type="protein sequence ID" value="SDG15147.1"/>
    <property type="molecule type" value="Genomic_DNA"/>
</dbReference>
<proteinExistence type="predicted"/>
<evidence type="ECO:0000313" key="1">
    <source>
        <dbReference type="EMBL" id="SDG15147.1"/>
    </source>
</evidence>
<organism evidence="1 2">
    <name type="scientific">Mucilaginibacter gossypii</name>
    <dbReference type="NCBI Taxonomy" id="551996"/>
    <lineage>
        <taxon>Bacteria</taxon>
        <taxon>Pseudomonadati</taxon>
        <taxon>Bacteroidota</taxon>
        <taxon>Sphingobacteriia</taxon>
        <taxon>Sphingobacteriales</taxon>
        <taxon>Sphingobacteriaceae</taxon>
        <taxon>Mucilaginibacter</taxon>
    </lineage>
</organism>
<dbReference type="RefSeq" id="WP_176844378.1">
    <property type="nucleotide sequence ID" value="NZ_CP071878.2"/>
</dbReference>
<gene>
    <name evidence="1" type="ORF">SAMN05192573_102383</name>
</gene>
<sequence length="58" mass="6596">MDNLENKITVIVETPKGCGHKHDYDAITIQFRLKKLLPASMVFTSSRDSAHRPEKKKA</sequence>
<evidence type="ECO:0000313" key="2">
    <source>
        <dbReference type="Proteomes" id="UP000199705"/>
    </source>
</evidence>
<name>A0A1G7RWG0_9SPHI</name>